<evidence type="ECO:0000313" key="1">
    <source>
        <dbReference type="EMBL" id="GFQ69897.1"/>
    </source>
</evidence>
<accession>A0A8X6F4I9</accession>
<gene>
    <name evidence="1" type="ORF">TNCT_741</name>
</gene>
<dbReference type="EMBL" id="BMAO01020791">
    <property type="protein sequence ID" value="GFQ69897.1"/>
    <property type="molecule type" value="Genomic_DNA"/>
</dbReference>
<dbReference type="Proteomes" id="UP000887116">
    <property type="component" value="Unassembled WGS sequence"/>
</dbReference>
<proteinExistence type="predicted"/>
<keyword evidence="2" id="KW-1185">Reference proteome</keyword>
<comment type="caution">
    <text evidence="1">The sequence shown here is derived from an EMBL/GenBank/DDBJ whole genome shotgun (WGS) entry which is preliminary data.</text>
</comment>
<organism evidence="1 2">
    <name type="scientific">Trichonephila clavata</name>
    <name type="common">Joro spider</name>
    <name type="synonym">Nephila clavata</name>
    <dbReference type="NCBI Taxonomy" id="2740835"/>
    <lineage>
        <taxon>Eukaryota</taxon>
        <taxon>Metazoa</taxon>
        <taxon>Ecdysozoa</taxon>
        <taxon>Arthropoda</taxon>
        <taxon>Chelicerata</taxon>
        <taxon>Arachnida</taxon>
        <taxon>Araneae</taxon>
        <taxon>Araneomorphae</taxon>
        <taxon>Entelegynae</taxon>
        <taxon>Araneoidea</taxon>
        <taxon>Nephilidae</taxon>
        <taxon>Trichonephila</taxon>
    </lineage>
</organism>
<dbReference type="AlphaFoldDB" id="A0A8X6F4I9"/>
<reference evidence="1" key="1">
    <citation type="submission" date="2020-07" db="EMBL/GenBank/DDBJ databases">
        <title>Multicomponent nature underlies the extraordinary mechanical properties of spider dragline silk.</title>
        <authorList>
            <person name="Kono N."/>
            <person name="Nakamura H."/>
            <person name="Mori M."/>
            <person name="Yoshida Y."/>
            <person name="Ohtoshi R."/>
            <person name="Malay A.D."/>
            <person name="Moran D.A.P."/>
            <person name="Tomita M."/>
            <person name="Numata K."/>
            <person name="Arakawa K."/>
        </authorList>
    </citation>
    <scope>NUCLEOTIDE SEQUENCE</scope>
</reference>
<evidence type="ECO:0000313" key="2">
    <source>
        <dbReference type="Proteomes" id="UP000887116"/>
    </source>
</evidence>
<dbReference type="OrthoDB" id="8061888at2759"/>
<protein>
    <submittedName>
        <fullName evidence="1">Uncharacterized protein</fullName>
    </submittedName>
</protein>
<name>A0A8X6F4I9_TRICU</name>
<sequence>MTTVVPRNNLSVSRGVILATGLVSFLTDVVPRNNLSVSRGVILATGLVSFLTEETLENVKAKKVCGVRHIMIRLGDQVLNTIASHSNPTINSQD</sequence>